<dbReference type="Proteomes" id="UP000017836">
    <property type="component" value="Unassembled WGS sequence"/>
</dbReference>
<sequence>MESHHSLFLFFLLSLFHIQSGNSDKCPLDFSEFPYEPEWSCFNGTANPQNQKPLAVSYCCNLALKAVFQAMALNTNRTRVLFLDHDEARSCTNQFQTLYAHTDFSTCDIQRVVSPDDDTCPKHVQKIADRLGGFQSIREGCDGVKIGNSSESGCIGCVNSFNKALDVLKGDDSHACEEGLLVALASLEVGSKEWVEGLFSCLWDEIRKFRFVS</sequence>
<feature type="domain" description="SPARK" evidence="2">
    <location>
        <begin position="22"/>
        <end position="172"/>
    </location>
</feature>
<dbReference type="Pfam" id="PF19160">
    <property type="entry name" value="SPARK"/>
    <property type="match status" value="1"/>
</dbReference>
<accession>U5CZB4</accession>
<reference evidence="4" key="1">
    <citation type="journal article" date="2013" name="Science">
        <title>The Amborella genome and the evolution of flowering plants.</title>
        <authorList>
            <consortium name="Amborella Genome Project"/>
        </authorList>
    </citation>
    <scope>NUCLEOTIDE SEQUENCE [LARGE SCALE GENOMIC DNA]</scope>
</reference>
<dbReference type="HOGENOM" id="CLU_1295942_0_0_1"/>
<proteinExistence type="predicted"/>
<dbReference type="InterPro" id="IPR043891">
    <property type="entry name" value="SPARK"/>
</dbReference>
<name>U5CZB4_AMBTC</name>
<dbReference type="AlphaFoldDB" id="U5CZB4"/>
<evidence type="ECO:0000256" key="1">
    <source>
        <dbReference type="SAM" id="SignalP"/>
    </source>
</evidence>
<feature type="signal peptide" evidence="1">
    <location>
        <begin position="1"/>
        <end position="23"/>
    </location>
</feature>
<evidence type="ECO:0000313" key="4">
    <source>
        <dbReference type="Proteomes" id="UP000017836"/>
    </source>
</evidence>
<keyword evidence="4" id="KW-1185">Reference proteome</keyword>
<gene>
    <name evidence="3" type="ORF">AMTR_s00065p00204080</name>
</gene>
<dbReference type="eggNOG" id="ENOG502SKBG">
    <property type="taxonomic scope" value="Eukaryota"/>
</dbReference>
<evidence type="ECO:0000313" key="3">
    <source>
        <dbReference type="EMBL" id="ERN18686.1"/>
    </source>
</evidence>
<evidence type="ECO:0000259" key="2">
    <source>
        <dbReference type="Pfam" id="PF19160"/>
    </source>
</evidence>
<dbReference type="Gramene" id="ERN18686">
    <property type="protein sequence ID" value="ERN18686"/>
    <property type="gene ID" value="AMTR_s00065p00204080"/>
</dbReference>
<organism evidence="3 4">
    <name type="scientific">Amborella trichopoda</name>
    <dbReference type="NCBI Taxonomy" id="13333"/>
    <lineage>
        <taxon>Eukaryota</taxon>
        <taxon>Viridiplantae</taxon>
        <taxon>Streptophyta</taxon>
        <taxon>Embryophyta</taxon>
        <taxon>Tracheophyta</taxon>
        <taxon>Spermatophyta</taxon>
        <taxon>Magnoliopsida</taxon>
        <taxon>Amborellales</taxon>
        <taxon>Amborellaceae</taxon>
        <taxon>Amborella</taxon>
    </lineage>
</organism>
<dbReference type="OrthoDB" id="4062651at2759"/>
<protein>
    <recommendedName>
        <fullName evidence="2">SPARK domain-containing protein</fullName>
    </recommendedName>
</protein>
<keyword evidence="1" id="KW-0732">Signal</keyword>
<feature type="chain" id="PRO_5004658519" description="SPARK domain-containing protein" evidence="1">
    <location>
        <begin position="24"/>
        <end position="213"/>
    </location>
</feature>
<dbReference type="EMBL" id="KI392088">
    <property type="protein sequence ID" value="ERN18686.1"/>
    <property type="molecule type" value="Genomic_DNA"/>
</dbReference>